<evidence type="ECO:0000313" key="2">
    <source>
        <dbReference type="EMBL" id="EST49372.1"/>
    </source>
</evidence>
<evidence type="ECO:0000256" key="1">
    <source>
        <dbReference type="SAM" id="Phobius"/>
    </source>
</evidence>
<dbReference type="Proteomes" id="UP000018208">
    <property type="component" value="Unassembled WGS sequence"/>
</dbReference>
<feature type="transmembrane region" description="Helical" evidence="1">
    <location>
        <begin position="524"/>
        <end position="544"/>
    </location>
</feature>
<protein>
    <submittedName>
        <fullName evidence="2">Transmembrane domain-containing protein</fullName>
    </submittedName>
</protein>
<dbReference type="AlphaFoldDB" id="V6LXL2"/>
<reference evidence="2 3" key="1">
    <citation type="journal article" date="2014" name="PLoS Genet.">
        <title>The Genome of Spironucleus salmonicida Highlights a Fish Pathogen Adapted to Fluctuating Environments.</title>
        <authorList>
            <person name="Xu F."/>
            <person name="Jerlstrom-Hultqvist J."/>
            <person name="Einarsson E."/>
            <person name="Astvaldsson A."/>
            <person name="Svard S.G."/>
            <person name="Andersson J.O."/>
        </authorList>
    </citation>
    <scope>NUCLEOTIDE SEQUENCE</scope>
    <source>
        <strain evidence="3">ATCC 50377</strain>
    </source>
</reference>
<keyword evidence="4" id="KW-1185">Reference proteome</keyword>
<dbReference type="EMBL" id="AUWU02000001">
    <property type="protein sequence ID" value="KAH0576713.1"/>
    <property type="molecule type" value="Genomic_DNA"/>
</dbReference>
<gene>
    <name evidence="2" type="ORF">SS50377_10297</name>
    <name evidence="3" type="ORF">SS50377_20059</name>
</gene>
<dbReference type="EMBL" id="KI545952">
    <property type="protein sequence ID" value="EST49372.1"/>
    <property type="molecule type" value="Genomic_DNA"/>
</dbReference>
<reference evidence="3" key="2">
    <citation type="submission" date="2020-12" db="EMBL/GenBank/DDBJ databases">
        <title>New Spironucleus salmonicida genome in near-complete chromosomes.</title>
        <authorList>
            <person name="Xu F."/>
            <person name="Kurt Z."/>
            <person name="Jimenez-Gonzalez A."/>
            <person name="Astvaldsson A."/>
            <person name="Andersson J.O."/>
            <person name="Svard S.G."/>
        </authorList>
    </citation>
    <scope>NUCLEOTIDE SEQUENCE</scope>
    <source>
        <strain evidence="3">ATCC 50377</strain>
    </source>
</reference>
<organism evidence="2">
    <name type="scientific">Spironucleus salmonicida</name>
    <dbReference type="NCBI Taxonomy" id="348837"/>
    <lineage>
        <taxon>Eukaryota</taxon>
        <taxon>Metamonada</taxon>
        <taxon>Diplomonadida</taxon>
        <taxon>Hexamitidae</taxon>
        <taxon>Hexamitinae</taxon>
        <taxon>Spironucleus</taxon>
    </lineage>
</organism>
<evidence type="ECO:0000313" key="4">
    <source>
        <dbReference type="Proteomes" id="UP000018208"/>
    </source>
</evidence>
<proteinExistence type="predicted"/>
<feature type="transmembrane region" description="Helical" evidence="1">
    <location>
        <begin position="693"/>
        <end position="716"/>
    </location>
</feature>
<keyword evidence="1" id="KW-0472">Membrane</keyword>
<sequence length="1072" mass="124642">MLLSGILIIKDHLIFKNINRINIVADTDQQTDSMKDLFSSLLNKSMCSRIFKTIQHNQVPISQTCPNSVLIYISFIKNQQSQLIYAAKAHEFTVILDMLVDAVGVLKIKSNFDEYVIITDQDIAYGGMLDSQNNNISVFNQALIFSQFVQEASKALDFDIKSIITVGEIRLTVNGFQKNYIWSDLIGPTYSLAKHITSNLNKGIYLDNTSVTIYCQQQSKSRNDAQKFNQYYTQDQSDFAIMMSFIRKFQQVPKLFLATIIKYDDRQFEVFKIDSTLESKTLILKVLELVYSQKTQQSVFTDSQQDFDQNIKELKMLIDQIDYGRKSSSGFGQSSYSIDNSDCNSVKLAFDLQSSEESDSQYKDILPSFVKNPSTKDIIMREPILETVEEDVIDTSMLAYLAKYRKYMQSLSGRRKASLQPLKNDLEESENEDFGVQFVIQSSVSSMNCLQLEEESKNCSFYQSLKKYVYKVYQQICQKFNWLMQIIHQSQQMMNIQSQISGIVEQRSSESKFFLQAITSQYNILFLNKVPASIVFTSICIYLYKQSVDDFIIILGHYFNFKQGFYYILVVQVFTIIGDALLSFKILQQKVTEKKGKQYDDKQFLFKSSVQEDCIETIDYLTIYNYLWRILQLITHITYHTIYFVFMLSTQQSIKSSQKAISEYVMLQLMLFIHDQCNSLLSPYHQSVFDISIIFVFTSLIDIIFLILGSQFNFYLSIMPLVSKLPHLIYNTYITKQFYKYAENKTKLLERSKRNARKLQSFSLPITTSTLLSHQQELLQLQDELFQDQYIKKYNILTVYSQILGEKQRYIQKKRETLLKLINQASQDDYQQDLIQLQITQIYLDYQKLSFQDISSQRVVLHFNNCIILSLRLENIELLQEFSDQTTFIDEFYEIVNDSIQDVSTALILKIEGSIIQILLFQESQADFEQYNSLQVGVALGLGILKKCREFISEFCEDIVNPPNIYSTGGISIGEGYGMVLGDKIFRFDMVGEVQEQSLLNLQNSIQNAITMDRLLWKIYLKENDRFLIEIRTLIELQNLKSGNKTENEVNYNVWLQTKIDVFDYIYVTGLK</sequence>
<keyword evidence="1" id="KW-1133">Transmembrane helix</keyword>
<name>V6LXL2_9EUKA</name>
<feature type="transmembrane region" description="Helical" evidence="1">
    <location>
        <begin position="626"/>
        <end position="649"/>
    </location>
</feature>
<keyword evidence="1 2" id="KW-0812">Transmembrane</keyword>
<accession>V6LXL2</accession>
<dbReference type="VEuPathDB" id="GiardiaDB:SS50377_20059"/>
<evidence type="ECO:0000313" key="3">
    <source>
        <dbReference type="EMBL" id="KAH0576713.1"/>
    </source>
</evidence>
<feature type="transmembrane region" description="Helical" evidence="1">
    <location>
        <begin position="565"/>
        <end position="587"/>
    </location>
</feature>